<reference evidence="1 2" key="1">
    <citation type="submission" date="2018-06" db="EMBL/GenBank/DDBJ databases">
        <authorList>
            <consortium name="Pathogen Informatics"/>
            <person name="Doyle S."/>
        </authorList>
    </citation>
    <scope>NUCLEOTIDE SEQUENCE [LARGE SCALE GENOMIC DNA]</scope>
    <source>
        <strain evidence="1 2">NCTC10717</strain>
    </source>
</reference>
<dbReference type="PANTHER" id="PTHR19288">
    <property type="entry name" value="4-NITROPHENYLPHOSPHATASE-RELATED"/>
    <property type="match status" value="1"/>
</dbReference>
<name>A0A380MHT5_9GAMM</name>
<dbReference type="PANTHER" id="PTHR19288:SF90">
    <property type="entry name" value="OS08G0542600 PROTEIN"/>
    <property type="match status" value="1"/>
</dbReference>
<dbReference type="GO" id="GO:0016791">
    <property type="term" value="F:phosphatase activity"/>
    <property type="evidence" value="ECO:0007669"/>
    <property type="project" value="TreeGrafter"/>
</dbReference>
<dbReference type="AlphaFoldDB" id="A0A380MHT5"/>
<dbReference type="GO" id="GO:0005737">
    <property type="term" value="C:cytoplasm"/>
    <property type="evidence" value="ECO:0007669"/>
    <property type="project" value="TreeGrafter"/>
</dbReference>
<dbReference type="EMBL" id="UHIA01000003">
    <property type="protein sequence ID" value="SUO91302.1"/>
    <property type="molecule type" value="Genomic_DNA"/>
</dbReference>
<dbReference type="Proteomes" id="UP000254575">
    <property type="component" value="Unassembled WGS sequence"/>
</dbReference>
<dbReference type="InterPro" id="IPR036412">
    <property type="entry name" value="HAD-like_sf"/>
</dbReference>
<evidence type="ECO:0000313" key="1">
    <source>
        <dbReference type="EMBL" id="SUO91302.1"/>
    </source>
</evidence>
<dbReference type="InterPro" id="IPR023214">
    <property type="entry name" value="HAD_sf"/>
</dbReference>
<protein>
    <submittedName>
        <fullName evidence="1">HAD hydrolase, family IIA</fullName>
    </submittedName>
</protein>
<proteinExistence type="predicted"/>
<keyword evidence="2" id="KW-1185">Reference proteome</keyword>
<organism evidence="1 2">
    <name type="scientific">Suttonella indologenes</name>
    <dbReference type="NCBI Taxonomy" id="13276"/>
    <lineage>
        <taxon>Bacteria</taxon>
        <taxon>Pseudomonadati</taxon>
        <taxon>Pseudomonadota</taxon>
        <taxon>Gammaproteobacteria</taxon>
        <taxon>Cardiobacteriales</taxon>
        <taxon>Cardiobacteriaceae</taxon>
        <taxon>Suttonella</taxon>
    </lineage>
</organism>
<dbReference type="Pfam" id="PF13344">
    <property type="entry name" value="Hydrolase_6"/>
    <property type="match status" value="1"/>
</dbReference>
<dbReference type="RefSeq" id="WP_115217429.1">
    <property type="nucleotide sequence ID" value="NZ_UHIA01000003.1"/>
</dbReference>
<sequence>MPAVQAYARYQSIRHRLPQVRRAAPALAVSGLEEIAEQFDVFLFDAYGVLNVGSSAIAGTAEVVAALQAQGKECFVVSNAAGFEKNFYLGKYSGLGYDFALENIVTSRDALLEALAEYPRQLTWGRIGAAEHQTDLADYQIIDQDAPQFLQADGFLFFSPHRWNAERQAALEAALINHPRPVLLGNPDLIAPLGKTSSIEAGTYALFFPDAVHEKTRVFGKPFPAIYDIVVKRLAARGIAFQPERCLMLGDTLHTDILGGNAYGIKTALLYGHGFFKDLDYRHYIADSGISPDFVMAQVGKS</sequence>
<dbReference type="Pfam" id="PF13242">
    <property type="entry name" value="Hydrolase_like"/>
    <property type="match status" value="1"/>
</dbReference>
<dbReference type="SUPFAM" id="SSF56784">
    <property type="entry name" value="HAD-like"/>
    <property type="match status" value="1"/>
</dbReference>
<keyword evidence="1" id="KW-0378">Hydrolase</keyword>
<accession>A0A380MHT5</accession>
<dbReference type="OrthoDB" id="148966at2"/>
<dbReference type="NCBIfam" id="TIGR01460">
    <property type="entry name" value="HAD-SF-IIA"/>
    <property type="match status" value="1"/>
</dbReference>
<evidence type="ECO:0000313" key="2">
    <source>
        <dbReference type="Proteomes" id="UP000254575"/>
    </source>
</evidence>
<dbReference type="Gene3D" id="3.40.50.1000">
    <property type="entry name" value="HAD superfamily/HAD-like"/>
    <property type="match status" value="2"/>
</dbReference>
<gene>
    <name evidence="1" type="ORF">NCTC10717_00093</name>
</gene>
<dbReference type="InterPro" id="IPR006357">
    <property type="entry name" value="HAD-SF_hydro_IIA"/>
</dbReference>